<reference evidence="2 3" key="1">
    <citation type="submission" date="2019-03" db="EMBL/GenBank/DDBJ databases">
        <title>Genomic Encyclopedia of Type Strains, Phase III (KMG-III): the genomes of soil and plant-associated and newly described type strains.</title>
        <authorList>
            <person name="Whitman W."/>
        </authorList>
    </citation>
    <scope>NUCLEOTIDE SEQUENCE [LARGE SCALE GENOMIC DNA]</scope>
    <source>
        <strain evidence="2 3">CGMCC 1.12801</strain>
    </source>
</reference>
<feature type="chain" id="PRO_5020671698" evidence="1">
    <location>
        <begin position="21"/>
        <end position="212"/>
    </location>
</feature>
<dbReference type="PROSITE" id="PS51257">
    <property type="entry name" value="PROKAR_LIPOPROTEIN"/>
    <property type="match status" value="1"/>
</dbReference>
<dbReference type="RefSeq" id="WP_133641026.1">
    <property type="nucleotide sequence ID" value="NZ_SNZV01000006.1"/>
</dbReference>
<evidence type="ECO:0000313" key="3">
    <source>
        <dbReference type="Proteomes" id="UP000294752"/>
    </source>
</evidence>
<evidence type="ECO:0000313" key="2">
    <source>
        <dbReference type="EMBL" id="TDS12406.1"/>
    </source>
</evidence>
<organism evidence="2 3">
    <name type="scientific">Sphingobacterium paludis</name>
    <dbReference type="NCBI Taxonomy" id="1476465"/>
    <lineage>
        <taxon>Bacteria</taxon>
        <taxon>Pseudomonadati</taxon>
        <taxon>Bacteroidota</taxon>
        <taxon>Sphingobacteriia</taxon>
        <taxon>Sphingobacteriales</taxon>
        <taxon>Sphingobacteriaceae</taxon>
        <taxon>Sphingobacterium</taxon>
    </lineage>
</organism>
<dbReference type="Proteomes" id="UP000294752">
    <property type="component" value="Unassembled WGS sequence"/>
</dbReference>
<accession>A0A4R7D0V4</accession>
<comment type="caution">
    <text evidence="2">The sequence shown here is derived from an EMBL/GenBank/DDBJ whole genome shotgun (WGS) entry which is preliminary data.</text>
</comment>
<dbReference type="AlphaFoldDB" id="A0A4R7D0V4"/>
<proteinExistence type="predicted"/>
<evidence type="ECO:0000256" key="1">
    <source>
        <dbReference type="SAM" id="SignalP"/>
    </source>
</evidence>
<dbReference type="EMBL" id="SNZV01000006">
    <property type="protein sequence ID" value="TDS12406.1"/>
    <property type="molecule type" value="Genomic_DNA"/>
</dbReference>
<feature type="signal peptide" evidence="1">
    <location>
        <begin position="1"/>
        <end position="20"/>
    </location>
</feature>
<dbReference type="OrthoDB" id="2989979at2"/>
<keyword evidence="3" id="KW-1185">Reference proteome</keyword>
<protein>
    <submittedName>
        <fullName evidence="2">Uncharacterized protein</fullName>
    </submittedName>
</protein>
<name>A0A4R7D0V4_9SPHI</name>
<gene>
    <name evidence="2" type="ORF">B0I21_106264</name>
</gene>
<sequence>MKRIYSYAAVVAVLSIVSMGCGNQSGNDTKKEGTASAKTELGKMVNTDTENPSVYFYLGDTQETDSSMLYTAKSLYENDTVGMQIEVSKNIQAGVSADGNPDEKEGFKKGVITFSSLGKESDAFVQALGKVYGKPAEGTMTTMPIAPLVFSSNKQAVDLAKNGTYSFKLFMENKAGAEAEVFAILDLYRRLFELKARDTTQFERVLSAFQDK</sequence>
<keyword evidence="1" id="KW-0732">Signal</keyword>